<dbReference type="EMBL" id="BAAALD010000005">
    <property type="protein sequence ID" value="GAA1071483.1"/>
    <property type="molecule type" value="Genomic_DNA"/>
</dbReference>
<dbReference type="Proteomes" id="UP001499987">
    <property type="component" value="Unassembled WGS sequence"/>
</dbReference>
<feature type="region of interest" description="Disordered" evidence="1">
    <location>
        <begin position="34"/>
        <end position="75"/>
    </location>
</feature>
<evidence type="ECO:0000256" key="1">
    <source>
        <dbReference type="SAM" id="MobiDB-lite"/>
    </source>
</evidence>
<sequence length="120" mass="12784">MRSNRRRRRTVWASQPMPALMADATSPSTTLRTLSVMSPAPSGRRLRQPIGGRYGAGLARRDSSSPPVLSDSAGHCAERTVPLRVAAGGDWYGPLTLPAAPPNVTPRRAAAGRPRPGETM</sequence>
<protein>
    <submittedName>
        <fullName evidence="2">Uncharacterized protein</fullName>
    </submittedName>
</protein>
<organism evidence="2 3">
    <name type="scientific">Kitasatospora arboriphila</name>
    <dbReference type="NCBI Taxonomy" id="258052"/>
    <lineage>
        <taxon>Bacteria</taxon>
        <taxon>Bacillati</taxon>
        <taxon>Actinomycetota</taxon>
        <taxon>Actinomycetes</taxon>
        <taxon>Kitasatosporales</taxon>
        <taxon>Streptomycetaceae</taxon>
        <taxon>Kitasatospora</taxon>
    </lineage>
</organism>
<comment type="caution">
    <text evidence="2">The sequence shown here is derived from an EMBL/GenBank/DDBJ whole genome shotgun (WGS) entry which is preliminary data.</text>
</comment>
<accession>A0ABN1TAT3</accession>
<gene>
    <name evidence="2" type="ORF">GCM10009663_08470</name>
</gene>
<evidence type="ECO:0000313" key="3">
    <source>
        <dbReference type="Proteomes" id="UP001499987"/>
    </source>
</evidence>
<keyword evidence="3" id="KW-1185">Reference proteome</keyword>
<name>A0ABN1TAT3_9ACTN</name>
<feature type="region of interest" description="Disordered" evidence="1">
    <location>
        <begin position="91"/>
        <end position="120"/>
    </location>
</feature>
<evidence type="ECO:0000313" key="2">
    <source>
        <dbReference type="EMBL" id="GAA1071483.1"/>
    </source>
</evidence>
<proteinExistence type="predicted"/>
<reference evidence="2 3" key="1">
    <citation type="journal article" date="2019" name="Int. J. Syst. Evol. Microbiol.">
        <title>The Global Catalogue of Microorganisms (GCM) 10K type strain sequencing project: providing services to taxonomists for standard genome sequencing and annotation.</title>
        <authorList>
            <consortium name="The Broad Institute Genomics Platform"/>
            <consortium name="The Broad Institute Genome Sequencing Center for Infectious Disease"/>
            <person name="Wu L."/>
            <person name="Ma J."/>
        </authorList>
    </citation>
    <scope>NUCLEOTIDE SEQUENCE [LARGE SCALE GENOMIC DNA]</scope>
    <source>
        <strain evidence="2 3">JCM 13002</strain>
    </source>
</reference>